<feature type="transmembrane region" description="Helical" evidence="6">
    <location>
        <begin position="219"/>
        <end position="246"/>
    </location>
</feature>
<dbReference type="InterPro" id="IPR036259">
    <property type="entry name" value="MFS_trans_sf"/>
</dbReference>
<dbReference type="InterPro" id="IPR020846">
    <property type="entry name" value="MFS_dom"/>
</dbReference>
<evidence type="ECO:0000313" key="9">
    <source>
        <dbReference type="Proteomes" id="UP001161691"/>
    </source>
</evidence>
<evidence type="ECO:0000256" key="5">
    <source>
        <dbReference type="ARBA" id="ARBA00023136"/>
    </source>
</evidence>
<feature type="transmembrane region" description="Helical" evidence="6">
    <location>
        <begin position="147"/>
        <end position="167"/>
    </location>
</feature>
<dbReference type="PANTHER" id="PTHR23531:SF1">
    <property type="entry name" value="QUINOLENE RESISTANCE PROTEIN NORA"/>
    <property type="match status" value="1"/>
</dbReference>
<feature type="transmembrane region" description="Helical" evidence="6">
    <location>
        <begin position="252"/>
        <end position="270"/>
    </location>
</feature>
<gene>
    <name evidence="8" type="ORF">KB449_09355</name>
</gene>
<comment type="subcellular location">
    <subcellularLocation>
        <location evidence="1">Cell membrane</location>
        <topology evidence="1">Multi-pass membrane protein</topology>
    </subcellularLocation>
</comment>
<evidence type="ECO:0000256" key="1">
    <source>
        <dbReference type="ARBA" id="ARBA00004651"/>
    </source>
</evidence>
<dbReference type="EMBL" id="JAGRPV010000001">
    <property type="protein sequence ID" value="MDI4645166.1"/>
    <property type="molecule type" value="Genomic_DNA"/>
</dbReference>
<dbReference type="Gene3D" id="1.20.1250.20">
    <property type="entry name" value="MFS general substrate transporter like domains"/>
    <property type="match status" value="2"/>
</dbReference>
<protein>
    <submittedName>
        <fullName evidence="8">MFS transporter</fullName>
    </submittedName>
</protein>
<accession>A0ABT6TF27</accession>
<feature type="transmembrane region" description="Helical" evidence="6">
    <location>
        <begin position="179"/>
        <end position="198"/>
    </location>
</feature>
<evidence type="ECO:0000256" key="3">
    <source>
        <dbReference type="ARBA" id="ARBA00022692"/>
    </source>
</evidence>
<keyword evidence="3 6" id="KW-0812">Transmembrane</keyword>
<dbReference type="InterPro" id="IPR052714">
    <property type="entry name" value="MFS_Exporter"/>
</dbReference>
<dbReference type="Pfam" id="PF07690">
    <property type="entry name" value="MFS_1"/>
    <property type="match status" value="1"/>
</dbReference>
<feature type="transmembrane region" description="Helical" evidence="6">
    <location>
        <begin position="23"/>
        <end position="40"/>
    </location>
</feature>
<evidence type="ECO:0000256" key="6">
    <source>
        <dbReference type="SAM" id="Phobius"/>
    </source>
</evidence>
<keyword evidence="5 6" id="KW-0472">Membrane</keyword>
<keyword evidence="2" id="KW-0813">Transport</keyword>
<keyword evidence="4 6" id="KW-1133">Transmembrane helix</keyword>
<dbReference type="PANTHER" id="PTHR23531">
    <property type="entry name" value="QUINOLENE RESISTANCE PROTEIN NORA"/>
    <property type="match status" value="1"/>
</dbReference>
<evidence type="ECO:0000256" key="4">
    <source>
        <dbReference type="ARBA" id="ARBA00022989"/>
    </source>
</evidence>
<proteinExistence type="predicted"/>
<feature type="transmembrane region" description="Helical" evidence="6">
    <location>
        <begin position="345"/>
        <end position="368"/>
    </location>
</feature>
<feature type="transmembrane region" description="Helical" evidence="6">
    <location>
        <begin position="374"/>
        <end position="397"/>
    </location>
</feature>
<feature type="transmembrane region" description="Helical" evidence="6">
    <location>
        <begin position="113"/>
        <end position="135"/>
    </location>
</feature>
<dbReference type="Proteomes" id="UP001161691">
    <property type="component" value="Unassembled WGS sequence"/>
</dbReference>
<dbReference type="InterPro" id="IPR011701">
    <property type="entry name" value="MFS"/>
</dbReference>
<comment type="caution">
    <text evidence="8">The sequence shown here is derived from an EMBL/GenBank/DDBJ whole genome shotgun (WGS) entry which is preliminary data.</text>
</comment>
<evidence type="ECO:0000256" key="2">
    <source>
        <dbReference type="ARBA" id="ARBA00022448"/>
    </source>
</evidence>
<dbReference type="PROSITE" id="PS50850">
    <property type="entry name" value="MFS"/>
    <property type="match status" value="1"/>
</dbReference>
<feature type="transmembrane region" description="Helical" evidence="6">
    <location>
        <begin position="282"/>
        <end position="299"/>
    </location>
</feature>
<dbReference type="CDD" id="cd17489">
    <property type="entry name" value="MFS_YfcJ_like"/>
    <property type="match status" value="1"/>
</dbReference>
<feature type="transmembrane region" description="Helical" evidence="6">
    <location>
        <begin position="52"/>
        <end position="77"/>
    </location>
</feature>
<organism evidence="8 9">
    <name type="scientific">Cohnella hashimotonis</name>
    <dbReference type="NCBI Taxonomy" id="2826895"/>
    <lineage>
        <taxon>Bacteria</taxon>
        <taxon>Bacillati</taxon>
        <taxon>Bacillota</taxon>
        <taxon>Bacilli</taxon>
        <taxon>Bacillales</taxon>
        <taxon>Paenibacillaceae</taxon>
        <taxon>Cohnella</taxon>
    </lineage>
</organism>
<reference evidence="8" key="1">
    <citation type="submission" date="2023-04" db="EMBL/GenBank/DDBJ databases">
        <title>Comparative genomic analysis of Cohnella hashimotonis sp. nov., isolated from the International Space Station.</title>
        <authorList>
            <person name="Venkateswaran K."/>
            <person name="Simpson A."/>
        </authorList>
    </citation>
    <scope>NUCLEOTIDE SEQUENCE</scope>
    <source>
        <strain evidence="8">F6_2S_P_1</strain>
    </source>
</reference>
<dbReference type="RefSeq" id="WP_282908117.1">
    <property type="nucleotide sequence ID" value="NZ_JAGRPV010000001.1"/>
</dbReference>
<feature type="transmembrane region" description="Helical" evidence="6">
    <location>
        <begin position="89"/>
        <end position="107"/>
    </location>
</feature>
<dbReference type="SUPFAM" id="SSF103473">
    <property type="entry name" value="MFS general substrate transporter"/>
    <property type="match status" value="1"/>
</dbReference>
<name>A0ABT6TF27_9BACL</name>
<evidence type="ECO:0000313" key="8">
    <source>
        <dbReference type="EMBL" id="MDI4645166.1"/>
    </source>
</evidence>
<sequence>MNELSGTGNGDTGQALHTVWNKAFLKVFIMNVFLMMGLFMTNTLVPTYVEHLGATAAVVGVVTSMFAVTALAARPVVGPATSYFRNNRIIAVAVVITIAAFICYGMADSVEMVIMGRLLHGVGMGFFAPVTMALASDALPSQKLASGIGIFSLGQAIATAIGPAFGLELVHRYGYRSTFFIGALIMLIVLVLSMRLKSDAPERKEGFRIKFSDIIDREVMLPAMMMLFLSSAYSCINAFILLFGGAAGVKEIGFFFTSYAACLFLSRPVSGKLADKYGVDKTLIPGMIVFAVSFILISFSRTLPMFLAAGAVSAFGYGICQPAVQTLCMQLVSKERRGVAGNTAFIGVDTGYLIAPSLAGMIVTFVHGQGGDEIAGYAVMFRVMTIPILFALILFLWKRRTILLKVKNLKR</sequence>
<keyword evidence="9" id="KW-1185">Reference proteome</keyword>
<feature type="domain" description="Major facilitator superfamily (MFS) profile" evidence="7">
    <location>
        <begin position="23"/>
        <end position="402"/>
    </location>
</feature>
<evidence type="ECO:0000259" key="7">
    <source>
        <dbReference type="PROSITE" id="PS50850"/>
    </source>
</evidence>